<dbReference type="Gene3D" id="3.90.1200.10">
    <property type="match status" value="1"/>
</dbReference>
<dbReference type="GeneID" id="77290218"/>
<proteinExistence type="inferred from homology"/>
<reference evidence="3 4" key="1">
    <citation type="journal article" date="2014" name="Appl. Environ. Microbiol.">
        <title>Elucidation of insertion elements encoded on plasmids and in vitro construction of shuttle vectors from the toxic cyanobacterium Planktothrix.</title>
        <authorList>
            <person name="Christiansen G."/>
            <person name="Goesmann A."/>
            <person name="Kurmayer R."/>
        </authorList>
    </citation>
    <scope>NUCLEOTIDE SEQUENCE [LARGE SCALE GENOMIC DNA]</scope>
    <source>
        <strain evidence="3 4">NIVA-CYA 126/8</strain>
    </source>
</reference>
<dbReference type="PANTHER" id="PTHR21064:SF6">
    <property type="entry name" value="AMINOGLYCOSIDE PHOSPHOTRANSFERASE DOMAIN-CONTAINING PROTEIN"/>
    <property type="match status" value="1"/>
</dbReference>
<keyword evidence="3" id="KW-0808">Transferase</keyword>
<organism evidence="3 4">
    <name type="scientific">Planktothrix agardhii (strain NIVA-CYA 126/8)</name>
    <dbReference type="NCBI Taxonomy" id="388467"/>
    <lineage>
        <taxon>Bacteria</taxon>
        <taxon>Bacillati</taxon>
        <taxon>Cyanobacteriota</taxon>
        <taxon>Cyanophyceae</taxon>
        <taxon>Oscillatoriophycideae</taxon>
        <taxon>Oscillatoriales</taxon>
        <taxon>Microcoleaceae</taxon>
        <taxon>Planktothrix</taxon>
    </lineage>
</organism>
<evidence type="ECO:0000313" key="4">
    <source>
        <dbReference type="Proteomes" id="UP000027395"/>
    </source>
</evidence>
<dbReference type="EC" id="2.7.1.39" evidence="3"/>
<dbReference type="Pfam" id="PF01636">
    <property type="entry name" value="APH"/>
    <property type="match status" value="1"/>
</dbReference>
<name>A0A073CMD6_PLAA1</name>
<evidence type="ECO:0000259" key="2">
    <source>
        <dbReference type="Pfam" id="PF01636"/>
    </source>
</evidence>
<dbReference type="RefSeq" id="WP_042156387.1">
    <property type="nucleotide sequence ID" value="NZ_CM002803.1"/>
</dbReference>
<dbReference type="InterPro" id="IPR050249">
    <property type="entry name" value="Pseudomonas-type_ThrB"/>
</dbReference>
<protein>
    <submittedName>
        <fullName evidence="3">Homoserine kinase</fullName>
        <ecNumber evidence="3">2.7.1.39</ecNumber>
    </submittedName>
</protein>
<dbReference type="Proteomes" id="UP000027395">
    <property type="component" value="Chromosome"/>
</dbReference>
<dbReference type="HOGENOM" id="CLU_044821_0_0_3"/>
<dbReference type="EMBL" id="CM002803">
    <property type="protein sequence ID" value="KEI68868.1"/>
    <property type="molecule type" value="Genomic_DNA"/>
</dbReference>
<dbReference type="PANTHER" id="PTHR21064">
    <property type="entry name" value="AMINOGLYCOSIDE PHOSPHOTRANSFERASE DOMAIN-CONTAINING PROTEIN-RELATED"/>
    <property type="match status" value="1"/>
</dbReference>
<dbReference type="eggNOG" id="COG2334">
    <property type="taxonomic scope" value="Bacteria"/>
</dbReference>
<evidence type="ECO:0000256" key="1">
    <source>
        <dbReference type="ARBA" id="ARBA00038240"/>
    </source>
</evidence>
<dbReference type="GO" id="GO:0004413">
    <property type="term" value="F:homoserine kinase activity"/>
    <property type="evidence" value="ECO:0007669"/>
    <property type="project" value="UniProtKB-EC"/>
</dbReference>
<accession>A0A073CMD6</accession>
<feature type="domain" description="Aminoglycoside phosphotransferase" evidence="2">
    <location>
        <begin position="57"/>
        <end position="283"/>
    </location>
</feature>
<dbReference type="Gene3D" id="3.30.200.20">
    <property type="entry name" value="Phosphorylase Kinase, domain 1"/>
    <property type="match status" value="1"/>
</dbReference>
<dbReference type="SUPFAM" id="SSF56112">
    <property type="entry name" value="Protein kinase-like (PK-like)"/>
    <property type="match status" value="1"/>
</dbReference>
<dbReference type="InterPro" id="IPR002575">
    <property type="entry name" value="Aminoglycoside_PTrfase"/>
</dbReference>
<dbReference type="PATRIC" id="fig|388467.6.peg.4111"/>
<dbReference type="InterPro" id="IPR011009">
    <property type="entry name" value="Kinase-like_dom_sf"/>
</dbReference>
<evidence type="ECO:0000313" key="3">
    <source>
        <dbReference type="EMBL" id="KEI68868.1"/>
    </source>
</evidence>
<dbReference type="AlphaFoldDB" id="A0A073CMD6"/>
<keyword evidence="4" id="KW-1185">Reference proteome</keyword>
<dbReference type="GO" id="GO:0009088">
    <property type="term" value="P:threonine biosynthetic process"/>
    <property type="evidence" value="ECO:0007669"/>
    <property type="project" value="TreeGrafter"/>
</dbReference>
<dbReference type="STRING" id="388467.A19Y_4173"/>
<sequence length="344" mass="39970">MMLLNQPTLKQNESGINNQYDIFPISCSTLDVRALITQILNHYPIDTVEKCKFWHRGLSDVYSVKTQTTRYFLRISHQHWRCQDEINFEVELLDFLHEYQLPVAYPIRTKNGQLFFEINAPEGKRYAVLFVNAPGQIAIGDLNVSQSLKLGETVAKIHQVSLNFRPSVQRQPLTLDYLLESSLVAIAPYLNNRPKDLNYLVEVVFQLKTQLQKLPKIPPLWGICWGDPHSGNAHFTTDDQITLFDFDQCGYGWRSFDIAKFLQVSLQSGLSKKVREAFILGYEEINPLIEPEKSLIQELTETAHIWAWAISIINAEHFNYSRLDTCYFTRHLEQLKRLHSPDWQ</sequence>
<comment type="similarity">
    <text evidence="1">Belongs to the pseudomonas-type ThrB family.</text>
</comment>
<keyword evidence="3" id="KW-0418">Kinase</keyword>
<gene>
    <name evidence="3" type="ORF">A19Y_4173</name>
</gene>